<dbReference type="Proteomes" id="UP000509222">
    <property type="component" value="Chromosome"/>
</dbReference>
<evidence type="ECO:0000313" key="1">
    <source>
        <dbReference type="EMBL" id="QKX50162.1"/>
    </source>
</evidence>
<name>A0A7H8Q9G8_9BACL</name>
<keyword evidence="2" id="KW-1185">Reference proteome</keyword>
<dbReference type="AlphaFoldDB" id="A0A7H8Q9G8"/>
<organism evidence="1 2">
    <name type="scientific">Planococcus glaciei</name>
    <dbReference type="NCBI Taxonomy" id="459472"/>
    <lineage>
        <taxon>Bacteria</taxon>
        <taxon>Bacillati</taxon>
        <taxon>Bacillota</taxon>
        <taxon>Bacilli</taxon>
        <taxon>Bacillales</taxon>
        <taxon>Caryophanaceae</taxon>
        <taxon>Planococcus</taxon>
    </lineage>
</organism>
<sequence length="138" mass="15977">MERLEEVAEKVGMLLKSEIELQPKGCIVKKKRTLEIHANTAFFSCTLDFDISFNRFREDGIAHNKAEIYLLPEEFPCFLSNFNAYPIPLPTDFHQRLISNPNIVCVHLESKERPEYFAERLAGALEVLEELNGQIYMN</sequence>
<evidence type="ECO:0000313" key="2">
    <source>
        <dbReference type="Proteomes" id="UP000509222"/>
    </source>
</evidence>
<accession>A0A7H8Q9G8</accession>
<proteinExistence type="predicted"/>
<dbReference type="RefSeq" id="WP_036811316.1">
    <property type="nucleotide sequence ID" value="NZ_CP051177.1"/>
</dbReference>
<evidence type="ECO:0008006" key="3">
    <source>
        <dbReference type="Google" id="ProtNLM"/>
    </source>
</evidence>
<protein>
    <recommendedName>
        <fullName evidence="3">DUF1259 domain-containing protein</fullName>
    </recommendedName>
</protein>
<gene>
    <name evidence="1" type="ORF">HF394_05920</name>
</gene>
<reference evidence="2" key="1">
    <citation type="submission" date="2020-06" db="EMBL/GenBank/DDBJ databases">
        <title>Isolation of Planomicrobium glaciei.</title>
        <authorList>
            <person name="Malisova L."/>
            <person name="Safrankova R."/>
            <person name="Jakubu V."/>
            <person name="Spanelova P."/>
        </authorList>
    </citation>
    <scope>NUCLEOTIDE SEQUENCE [LARGE SCALE GENOMIC DNA]</scope>
    <source>
        <strain evidence="2">NRL-ATB46093</strain>
    </source>
</reference>
<dbReference type="EMBL" id="CP051177">
    <property type="protein sequence ID" value="QKX50162.1"/>
    <property type="molecule type" value="Genomic_DNA"/>
</dbReference>